<accession>A0ABP0X046</accession>
<evidence type="ECO:0000313" key="3">
    <source>
        <dbReference type="Proteomes" id="UP001497444"/>
    </source>
</evidence>
<dbReference type="EMBL" id="OZ020099">
    <property type="protein sequence ID" value="CAK9271786.1"/>
    <property type="molecule type" value="Genomic_DNA"/>
</dbReference>
<gene>
    <name evidence="2" type="ORF">CSSPJE1EN1_LOCUS17264</name>
</gene>
<dbReference type="Gene3D" id="3.40.50.150">
    <property type="entry name" value="Vaccinia Virus protein VP39"/>
    <property type="match status" value="1"/>
</dbReference>
<keyword evidence="3" id="KW-1185">Reference proteome</keyword>
<keyword evidence="1" id="KW-0620">Polyamine biosynthesis</keyword>
<dbReference type="SUPFAM" id="SSF53335">
    <property type="entry name" value="S-adenosyl-L-methionine-dependent methyltransferases"/>
    <property type="match status" value="1"/>
</dbReference>
<proteinExistence type="predicted"/>
<organism evidence="2 3">
    <name type="scientific">Sphagnum jensenii</name>
    <dbReference type="NCBI Taxonomy" id="128206"/>
    <lineage>
        <taxon>Eukaryota</taxon>
        <taxon>Viridiplantae</taxon>
        <taxon>Streptophyta</taxon>
        <taxon>Embryophyta</taxon>
        <taxon>Bryophyta</taxon>
        <taxon>Sphagnophytina</taxon>
        <taxon>Sphagnopsida</taxon>
        <taxon>Sphagnales</taxon>
        <taxon>Sphagnaceae</taxon>
        <taxon>Sphagnum</taxon>
    </lineage>
</organism>
<dbReference type="PANTHER" id="PTHR43317">
    <property type="entry name" value="THERMOSPERMINE SYNTHASE ACAULIS5"/>
    <property type="match status" value="1"/>
</dbReference>
<dbReference type="PANTHER" id="PTHR43317:SF1">
    <property type="entry name" value="THERMOSPERMINE SYNTHASE ACAULIS5"/>
    <property type="match status" value="1"/>
</dbReference>
<evidence type="ECO:0000256" key="1">
    <source>
        <dbReference type="ARBA" id="ARBA00023115"/>
    </source>
</evidence>
<evidence type="ECO:0000313" key="2">
    <source>
        <dbReference type="EMBL" id="CAK9271786.1"/>
    </source>
</evidence>
<dbReference type="InterPro" id="IPR029063">
    <property type="entry name" value="SAM-dependent_MTases_sf"/>
</dbReference>
<evidence type="ECO:0008006" key="4">
    <source>
        <dbReference type="Google" id="ProtNLM"/>
    </source>
</evidence>
<sequence length="401" mass="44507">MHSVLLPLAVVGHFAVKLPHGSAEEKKKRAVDAKGCHHQQVALSSESSSPQRTRIDPIGLFWERKRRRRHHHLHVSCCSFHSKCRNAFDAAATNREESRRGGTEPIVVAVKEEDEEEEEGERLVTEEDWEKPLQDSDTRILANFLTAYNIVHVVEVSRSADHLLAGARILLLDSPANVHSVWYQHKVLTNSYYDEFATLMPLLPDGPVGIYGLGAGATAHIIQHFWPAVTMHGWELDPDIITVARQFFNLTQLETQSGRKSGKLFVYIGDALASDATVEGGFAGLIVDLFAHGAVIPPLMLPETWEQLKSRLRPEGRIMVNCGGSWVEAGEGESKSIGQMTMEGTIAAMVKVFSGQLSRIYLERNGRNTLVMTGPSPDMQAWSEALPRELRALISDWVAVP</sequence>
<reference evidence="2" key="1">
    <citation type="submission" date="2024-02" db="EMBL/GenBank/DDBJ databases">
        <authorList>
            <consortium name="ELIXIR-Norway"/>
            <consortium name="Elixir Norway"/>
        </authorList>
    </citation>
    <scope>NUCLEOTIDE SEQUENCE</scope>
</reference>
<name>A0ABP0X046_9BRYO</name>
<dbReference type="Proteomes" id="UP001497444">
    <property type="component" value="Chromosome 4"/>
</dbReference>
<protein>
    <recommendedName>
        <fullName evidence="4">S-adenosyl-L-methionine-dependent methyltransferase</fullName>
    </recommendedName>
</protein>